<dbReference type="InterPro" id="IPR004143">
    <property type="entry name" value="BPL_LPL_catalytic"/>
</dbReference>
<feature type="domain" description="BPL/LPL catalytic" evidence="1">
    <location>
        <begin position="51"/>
        <end position="235"/>
    </location>
</feature>
<dbReference type="GO" id="GO:0016740">
    <property type="term" value="F:transferase activity"/>
    <property type="evidence" value="ECO:0007669"/>
    <property type="project" value="UniProtKB-ARBA"/>
</dbReference>
<evidence type="ECO:0000313" key="2">
    <source>
        <dbReference type="EMBL" id="PZD97431.1"/>
    </source>
</evidence>
<evidence type="ECO:0000313" key="3">
    <source>
        <dbReference type="Proteomes" id="UP000249522"/>
    </source>
</evidence>
<reference evidence="2 3" key="1">
    <citation type="submission" date="2018-06" db="EMBL/GenBank/DDBJ databases">
        <title>Paenibacillus imtechensis sp. nov.</title>
        <authorList>
            <person name="Pinnaka A.K."/>
            <person name="Singh H."/>
            <person name="Kaur M."/>
        </authorList>
    </citation>
    <scope>NUCLEOTIDE SEQUENCE [LARGE SCALE GENOMIC DNA]</scope>
    <source>
        <strain evidence="2 3">SMB1</strain>
    </source>
</reference>
<dbReference type="InterPro" id="IPR045864">
    <property type="entry name" value="aa-tRNA-synth_II/BPL/LPL"/>
</dbReference>
<dbReference type="Pfam" id="PF21948">
    <property type="entry name" value="LplA-B_cat"/>
    <property type="match status" value="1"/>
</dbReference>
<keyword evidence="2" id="KW-0436">Ligase</keyword>
<dbReference type="InterPro" id="IPR050664">
    <property type="entry name" value="Octanoyltrans_LipM/LipL"/>
</dbReference>
<dbReference type="OrthoDB" id="2080934at2"/>
<dbReference type="Proteomes" id="UP000249522">
    <property type="component" value="Unassembled WGS sequence"/>
</dbReference>
<dbReference type="GO" id="GO:0016874">
    <property type="term" value="F:ligase activity"/>
    <property type="evidence" value="ECO:0007669"/>
    <property type="project" value="UniProtKB-KW"/>
</dbReference>
<dbReference type="PANTHER" id="PTHR43679">
    <property type="entry name" value="OCTANOYLTRANSFERASE LIPM-RELATED"/>
    <property type="match status" value="1"/>
</dbReference>
<sequence length="283" mass="30961">MVKDNRLMESVAPLTGEYAFEIWDQTSEPMEGDVIVPFAYEEWLCREIGKGSINPGVHIWRHRQGTVLGQRDFRLPLAGAAMRELKDQGWSVAVRISGGAFVPLDEGVVNVSLLLPNPEGRMEHLADFQRMVQLLKDTLLVWGLPAEAGEIIGAYCPGEYDVAIRGRKFCGIAQRRQLRASAVQAFINVEGSGERLAGIAQRFYETASGGSSELDYPKIERAKTASLSELAADSDMTVDAFVHGLKQRLISLGGTVSAPPAAPESELQALVMSLRERYAAEGE</sequence>
<dbReference type="GO" id="GO:0140096">
    <property type="term" value="F:catalytic activity, acting on a protein"/>
    <property type="evidence" value="ECO:0007669"/>
    <property type="project" value="UniProtKB-ARBA"/>
</dbReference>
<proteinExistence type="predicted"/>
<dbReference type="SUPFAM" id="SSF55681">
    <property type="entry name" value="Class II aaRS and biotin synthetases"/>
    <property type="match status" value="1"/>
</dbReference>
<dbReference type="RefSeq" id="WP_111145289.1">
    <property type="nucleotide sequence ID" value="NZ_QKRB01000028.1"/>
</dbReference>
<dbReference type="EMBL" id="QKRB01000028">
    <property type="protein sequence ID" value="PZD97431.1"/>
    <property type="molecule type" value="Genomic_DNA"/>
</dbReference>
<dbReference type="Gene3D" id="3.30.930.10">
    <property type="entry name" value="Bira Bifunctional Protein, Domain 2"/>
    <property type="match status" value="1"/>
</dbReference>
<comment type="caution">
    <text evidence="2">The sequence shown here is derived from an EMBL/GenBank/DDBJ whole genome shotgun (WGS) entry which is preliminary data.</text>
</comment>
<dbReference type="GO" id="GO:0009249">
    <property type="term" value="P:protein lipoylation"/>
    <property type="evidence" value="ECO:0007669"/>
    <property type="project" value="UniProtKB-ARBA"/>
</dbReference>
<evidence type="ECO:0000259" key="1">
    <source>
        <dbReference type="PROSITE" id="PS51733"/>
    </source>
</evidence>
<organism evidence="2 3">
    <name type="scientific">Paenibacillus sambharensis</name>
    <dbReference type="NCBI Taxonomy" id="1803190"/>
    <lineage>
        <taxon>Bacteria</taxon>
        <taxon>Bacillati</taxon>
        <taxon>Bacillota</taxon>
        <taxon>Bacilli</taxon>
        <taxon>Bacillales</taxon>
        <taxon>Paenibacillaceae</taxon>
        <taxon>Paenibacillus</taxon>
    </lineage>
</organism>
<gene>
    <name evidence="2" type="ORF">DNH61_03540</name>
</gene>
<dbReference type="PROSITE" id="PS51733">
    <property type="entry name" value="BPL_LPL_CATALYTIC"/>
    <property type="match status" value="1"/>
</dbReference>
<dbReference type="AlphaFoldDB" id="A0A2W1M0H1"/>
<protein>
    <submittedName>
        <fullName evidence="2">Biotin--protein ligase</fullName>
    </submittedName>
</protein>
<name>A0A2W1M0H1_9BACL</name>
<accession>A0A2W1M0H1</accession>
<keyword evidence="3" id="KW-1185">Reference proteome</keyword>
<dbReference type="PANTHER" id="PTHR43679:SF2">
    <property type="entry name" value="OCTANOYL-[GCVH]:PROTEIN N-OCTANOYLTRANSFERASE"/>
    <property type="match status" value="1"/>
</dbReference>